<gene>
    <name evidence="5" type="ORF">A2442_04100</name>
</gene>
<evidence type="ECO:0000259" key="4">
    <source>
        <dbReference type="PROSITE" id="PS51161"/>
    </source>
</evidence>
<dbReference type="PROSITE" id="PS51161">
    <property type="entry name" value="ATP_CONE"/>
    <property type="match status" value="1"/>
</dbReference>
<evidence type="ECO:0000256" key="1">
    <source>
        <dbReference type="ARBA" id="ARBA00022741"/>
    </source>
</evidence>
<sequence length="286" mass="32326">MHKQINITKADGEREIFDITKLESSLKRAGANDGTVMEISQTIEDELVEGMHTMEIYKRAFSLLKKKEKTAATRYSVRRAIMDMGPNGFPFEDFVGEIFRAKGYHVEVGKTVRGFCVLHELDITAENDKEFIGAEIKFHNSSGITSDIKTALYVKARFDDLEKGDFYKKIDKKKKKIKMLITNTKFSSRAVDYGVCVGLTMISWNYPEKGNLQDLIEENNLHPLTCLTSLNKQEKLKFLNQGIVLCREIRGGGENILGTVGVRGNRVNQVLEEARNLCRPGSFSSN</sequence>
<dbReference type="SUPFAM" id="SSF52980">
    <property type="entry name" value="Restriction endonuclease-like"/>
    <property type="match status" value="1"/>
</dbReference>
<dbReference type="Gene3D" id="3.40.1350.10">
    <property type="match status" value="1"/>
</dbReference>
<accession>A0A1F5EK47</accession>
<dbReference type="Pfam" id="PF03477">
    <property type="entry name" value="ATP-cone"/>
    <property type="match status" value="1"/>
</dbReference>
<keyword evidence="2 3" id="KW-0067">ATP-binding</keyword>
<dbReference type="InterPro" id="IPR005144">
    <property type="entry name" value="ATP-cone_dom"/>
</dbReference>
<dbReference type="AlphaFoldDB" id="A0A1F5EK47"/>
<dbReference type="EMBL" id="MFAE01000002">
    <property type="protein sequence ID" value="OGD67723.1"/>
    <property type="molecule type" value="Genomic_DNA"/>
</dbReference>
<evidence type="ECO:0000313" key="6">
    <source>
        <dbReference type="Proteomes" id="UP000179003"/>
    </source>
</evidence>
<keyword evidence="1 3" id="KW-0547">Nucleotide-binding</keyword>
<dbReference type="Proteomes" id="UP000179003">
    <property type="component" value="Unassembled WGS sequence"/>
</dbReference>
<name>A0A1F5EK47_9BACT</name>
<reference evidence="5 6" key="1">
    <citation type="journal article" date="2016" name="Nat. Commun.">
        <title>Thousands of microbial genomes shed light on interconnected biogeochemical processes in an aquifer system.</title>
        <authorList>
            <person name="Anantharaman K."/>
            <person name="Brown C.T."/>
            <person name="Hug L.A."/>
            <person name="Sharon I."/>
            <person name="Castelle C.J."/>
            <person name="Probst A.J."/>
            <person name="Thomas B.C."/>
            <person name="Singh A."/>
            <person name="Wilkins M.J."/>
            <person name="Karaoz U."/>
            <person name="Brodie E.L."/>
            <person name="Williams K.H."/>
            <person name="Hubbard S.S."/>
            <person name="Banfield J.F."/>
        </authorList>
    </citation>
    <scope>NUCLEOTIDE SEQUENCE [LARGE SCALE GENOMIC DNA]</scope>
</reference>
<dbReference type="InterPro" id="IPR011856">
    <property type="entry name" value="tRNA_endonuc-like_dom_sf"/>
</dbReference>
<dbReference type="InterPro" id="IPR011335">
    <property type="entry name" value="Restrct_endonuc-II-like"/>
</dbReference>
<evidence type="ECO:0000256" key="3">
    <source>
        <dbReference type="PROSITE-ProRule" id="PRU00492"/>
    </source>
</evidence>
<protein>
    <recommendedName>
        <fullName evidence="4">ATP-cone domain-containing protein</fullName>
    </recommendedName>
</protein>
<feature type="domain" description="ATP-cone" evidence="4">
    <location>
        <begin position="5"/>
        <end position="86"/>
    </location>
</feature>
<evidence type="ECO:0000256" key="2">
    <source>
        <dbReference type="ARBA" id="ARBA00022840"/>
    </source>
</evidence>
<comment type="caution">
    <text evidence="5">The sequence shown here is derived from an EMBL/GenBank/DDBJ whole genome shotgun (WGS) entry which is preliminary data.</text>
</comment>
<evidence type="ECO:0000313" key="5">
    <source>
        <dbReference type="EMBL" id="OGD67723.1"/>
    </source>
</evidence>
<dbReference type="GO" id="GO:0003676">
    <property type="term" value="F:nucleic acid binding"/>
    <property type="evidence" value="ECO:0007669"/>
    <property type="project" value="InterPro"/>
</dbReference>
<dbReference type="GO" id="GO:0005524">
    <property type="term" value="F:ATP binding"/>
    <property type="evidence" value="ECO:0007669"/>
    <property type="project" value="UniProtKB-UniRule"/>
</dbReference>
<proteinExistence type="predicted"/>
<organism evidence="5 6">
    <name type="scientific">Candidatus Campbellbacteria bacterium RIFOXYC2_FULL_35_25</name>
    <dbReference type="NCBI Taxonomy" id="1797582"/>
    <lineage>
        <taxon>Bacteria</taxon>
        <taxon>Candidatus Campbelliibacteriota</taxon>
    </lineage>
</organism>
<dbReference type="STRING" id="1797582.A2442_04100"/>